<evidence type="ECO:0000313" key="3">
    <source>
        <dbReference type="Proteomes" id="UP000008068"/>
    </source>
</evidence>
<organism evidence="3">
    <name type="scientific">Caenorhabditis brenneri</name>
    <name type="common">Nematode worm</name>
    <dbReference type="NCBI Taxonomy" id="135651"/>
    <lineage>
        <taxon>Eukaryota</taxon>
        <taxon>Metazoa</taxon>
        <taxon>Ecdysozoa</taxon>
        <taxon>Nematoda</taxon>
        <taxon>Chromadorea</taxon>
        <taxon>Rhabditida</taxon>
        <taxon>Rhabditina</taxon>
        <taxon>Rhabditomorpha</taxon>
        <taxon>Rhabditoidea</taxon>
        <taxon>Rhabditidae</taxon>
        <taxon>Peloderinae</taxon>
        <taxon>Caenorhabditis</taxon>
    </lineage>
</organism>
<accession>G0P6X3</accession>
<proteinExistence type="predicted"/>
<reference evidence="3" key="1">
    <citation type="submission" date="2011-07" db="EMBL/GenBank/DDBJ databases">
        <authorList>
            <consortium name="Caenorhabditis brenneri Sequencing and Analysis Consortium"/>
            <person name="Wilson R.K."/>
        </authorList>
    </citation>
    <scope>NUCLEOTIDE SEQUENCE [LARGE SCALE GENOMIC DNA]</scope>
    <source>
        <strain evidence="3">PB2801</strain>
    </source>
</reference>
<feature type="signal peptide" evidence="1">
    <location>
        <begin position="1"/>
        <end position="21"/>
    </location>
</feature>
<evidence type="ECO:0000256" key="1">
    <source>
        <dbReference type="SAM" id="SignalP"/>
    </source>
</evidence>
<keyword evidence="3" id="KW-1185">Reference proteome</keyword>
<dbReference type="AlphaFoldDB" id="G0P6X3"/>
<dbReference type="InParanoid" id="G0P6X3"/>
<dbReference type="OrthoDB" id="10526943at2759"/>
<dbReference type="EMBL" id="GL380104">
    <property type="protein sequence ID" value="EGT46600.1"/>
    <property type="molecule type" value="Genomic_DNA"/>
</dbReference>
<dbReference type="eggNOG" id="ENOG502TKB1">
    <property type="taxonomic scope" value="Eukaryota"/>
</dbReference>
<evidence type="ECO:0000313" key="2">
    <source>
        <dbReference type="EMBL" id="EGT46600.1"/>
    </source>
</evidence>
<name>G0P6X3_CAEBE</name>
<feature type="chain" id="PRO_5003406896" evidence="1">
    <location>
        <begin position="22"/>
        <end position="119"/>
    </location>
</feature>
<sequence>MKRFVFLFLLLLSYSVQKVENQSQQNKKEASSSSTVDCKKITCFGSSNCTTLPAGNGTKCVLVAQKAAQIEDVIRANLNLTEDSIALNSTLTNSTSNSTSSYNSPFLPIMLPMTLVNFF</sequence>
<dbReference type="HOGENOM" id="CLU_2087055_0_0_1"/>
<protein>
    <submittedName>
        <fullName evidence="2">Uncharacterized protein</fullName>
    </submittedName>
</protein>
<dbReference type="Proteomes" id="UP000008068">
    <property type="component" value="Unassembled WGS sequence"/>
</dbReference>
<gene>
    <name evidence="2" type="ORF">CAEBREN_32212</name>
</gene>
<keyword evidence="1" id="KW-0732">Signal</keyword>